<dbReference type="VEuPathDB" id="TriTrypDB:BSAL_59870"/>
<protein>
    <submittedName>
        <fullName evidence="2">Uncharacterized protein</fullName>
    </submittedName>
</protein>
<dbReference type="AlphaFoldDB" id="A0A0S4IL07"/>
<proteinExistence type="predicted"/>
<dbReference type="Proteomes" id="UP000051952">
    <property type="component" value="Unassembled WGS sequence"/>
</dbReference>
<dbReference type="EMBL" id="CYKH01000257">
    <property type="protein sequence ID" value="CUF17833.1"/>
    <property type="molecule type" value="Genomic_DNA"/>
</dbReference>
<feature type="compositionally biased region" description="Basic and acidic residues" evidence="1">
    <location>
        <begin position="227"/>
        <end position="244"/>
    </location>
</feature>
<keyword evidence="3" id="KW-1185">Reference proteome</keyword>
<feature type="region of interest" description="Disordered" evidence="1">
    <location>
        <begin position="227"/>
        <end position="246"/>
    </location>
</feature>
<sequence>MPFFNVINSDVVFALAQKLELGRVVIAADEMWKLTRSMKASLSERDQQKAMGSITAMYKHGWSLVCSGLKVSDAMDMATMSGRETKQHFLCTSSEQTRDDYAPMLAYLKEAFPEDEFTPTLRALYEIAKNVPGYLGMWIEAKAMHERCKRRSRDVRCIVNIETPFVKVLFGKLLDNPRLFTDYWRAVVNRQEDVKESDVCHTAFSPLWRVLVPLCLEGALLPRSQRVEEEQDKQVSKHDLHGVEQRGGGSEQVAAQRYYLSPLALTHPLLKSAREYSLIATAVGMLRMWGPWTSIEKGKALEAMLVVRLALTAAYVNDAKARMINPAREVSVGTLIKRLCGKAHVHVDAHKDAQKVDEGLPAAFPDYSAPGFSLADVSKSEVQKAKHDLAIADYDAVTNGITGKVIVKDLSAFPAVWSQTKGGGRMKGPFAVSKRAMAASCLAENIAALNSPHFSVLSPQCPLNAGCGAALLGGAVVPCGQEECGRRRGRAEKVLLLFETKHYVAGSGALDTPESISTKAFHALHGVSQYVNTCNIRRVCFVYCNTGMRGGGANAVIHHSSAHQKGPFMMEHDCGKPVDDPGKHLVLPKKRRTTLSEMMRTLGDLGCTTSLHTVWTENEWCDLLDSLYLMVPDIDEVSVDEETNPTEDASLGRGGRHNARGI</sequence>
<name>A0A0S4IL07_BODSA</name>
<evidence type="ECO:0000313" key="3">
    <source>
        <dbReference type="Proteomes" id="UP000051952"/>
    </source>
</evidence>
<reference evidence="3" key="1">
    <citation type="submission" date="2015-09" db="EMBL/GenBank/DDBJ databases">
        <authorList>
            <consortium name="Pathogen Informatics"/>
        </authorList>
    </citation>
    <scope>NUCLEOTIDE SEQUENCE [LARGE SCALE GENOMIC DNA]</scope>
    <source>
        <strain evidence="3">Lake Konstanz</strain>
    </source>
</reference>
<organism evidence="2 3">
    <name type="scientific">Bodo saltans</name>
    <name type="common">Flagellated protozoan</name>
    <dbReference type="NCBI Taxonomy" id="75058"/>
    <lineage>
        <taxon>Eukaryota</taxon>
        <taxon>Discoba</taxon>
        <taxon>Euglenozoa</taxon>
        <taxon>Kinetoplastea</taxon>
        <taxon>Metakinetoplastina</taxon>
        <taxon>Eubodonida</taxon>
        <taxon>Bodonidae</taxon>
        <taxon>Bodo</taxon>
    </lineage>
</organism>
<evidence type="ECO:0000313" key="2">
    <source>
        <dbReference type="EMBL" id="CUF17833.1"/>
    </source>
</evidence>
<accession>A0A0S4IL07</accession>
<gene>
    <name evidence="2" type="ORF">BSAL_59870</name>
</gene>
<evidence type="ECO:0000256" key="1">
    <source>
        <dbReference type="SAM" id="MobiDB-lite"/>
    </source>
</evidence>
<feature type="region of interest" description="Disordered" evidence="1">
    <location>
        <begin position="640"/>
        <end position="662"/>
    </location>
</feature>